<sequence length="61" mass="7611">MTAKKIKREINKLVHKEWREFYDSIFTMPFRDRLRLAWALVTYRKPKSKTDRVWSQRRAVQ</sequence>
<accession>A0A0F9G454</accession>
<evidence type="ECO:0000313" key="1">
    <source>
        <dbReference type="EMBL" id="KKL93433.1"/>
    </source>
</evidence>
<protein>
    <submittedName>
        <fullName evidence="1">Uncharacterized protein</fullName>
    </submittedName>
</protein>
<dbReference type="EMBL" id="LAZR01019188">
    <property type="protein sequence ID" value="KKL93433.1"/>
    <property type="molecule type" value="Genomic_DNA"/>
</dbReference>
<organism evidence="1">
    <name type="scientific">marine sediment metagenome</name>
    <dbReference type="NCBI Taxonomy" id="412755"/>
    <lineage>
        <taxon>unclassified sequences</taxon>
        <taxon>metagenomes</taxon>
        <taxon>ecological metagenomes</taxon>
    </lineage>
</organism>
<reference evidence="1" key="1">
    <citation type="journal article" date="2015" name="Nature">
        <title>Complex archaea that bridge the gap between prokaryotes and eukaryotes.</title>
        <authorList>
            <person name="Spang A."/>
            <person name="Saw J.H."/>
            <person name="Jorgensen S.L."/>
            <person name="Zaremba-Niedzwiedzka K."/>
            <person name="Martijn J."/>
            <person name="Lind A.E."/>
            <person name="van Eijk R."/>
            <person name="Schleper C."/>
            <person name="Guy L."/>
            <person name="Ettema T.J."/>
        </authorList>
    </citation>
    <scope>NUCLEOTIDE SEQUENCE</scope>
</reference>
<gene>
    <name evidence="1" type="ORF">LCGC14_1874710</name>
</gene>
<dbReference type="AlphaFoldDB" id="A0A0F9G454"/>
<name>A0A0F9G454_9ZZZZ</name>
<proteinExistence type="predicted"/>
<comment type="caution">
    <text evidence="1">The sequence shown here is derived from an EMBL/GenBank/DDBJ whole genome shotgun (WGS) entry which is preliminary data.</text>
</comment>